<dbReference type="PANTHER" id="PTHR21470:SF2">
    <property type="entry name" value="RAB6-INTERACTING GOLGIN"/>
    <property type="match status" value="1"/>
</dbReference>
<evidence type="ECO:0000313" key="11">
    <source>
        <dbReference type="Proteomes" id="UP001359485"/>
    </source>
</evidence>
<evidence type="ECO:0000256" key="4">
    <source>
        <dbReference type="ARBA" id="ARBA00014130"/>
    </source>
</evidence>
<evidence type="ECO:0000256" key="3">
    <source>
        <dbReference type="ARBA" id="ARBA00005599"/>
    </source>
</evidence>
<evidence type="ECO:0000256" key="2">
    <source>
        <dbReference type="ARBA" id="ARBA00004555"/>
    </source>
</evidence>
<dbReference type="InterPro" id="IPR007033">
    <property type="entry name" value="GORAB"/>
</dbReference>
<accession>A0ABR1AUM9</accession>
<dbReference type="EMBL" id="JAWJWF010000045">
    <property type="protein sequence ID" value="KAK6627637.1"/>
    <property type="molecule type" value="Genomic_DNA"/>
</dbReference>
<dbReference type="PANTHER" id="PTHR21470">
    <property type="entry name" value="RAB6-INTERACTING PROTEIN GORAB"/>
    <property type="match status" value="1"/>
</dbReference>
<organism evidence="10 11">
    <name type="scientific">Polyplax serrata</name>
    <name type="common">Common mouse louse</name>
    <dbReference type="NCBI Taxonomy" id="468196"/>
    <lineage>
        <taxon>Eukaryota</taxon>
        <taxon>Metazoa</taxon>
        <taxon>Ecdysozoa</taxon>
        <taxon>Arthropoda</taxon>
        <taxon>Hexapoda</taxon>
        <taxon>Insecta</taxon>
        <taxon>Pterygota</taxon>
        <taxon>Neoptera</taxon>
        <taxon>Paraneoptera</taxon>
        <taxon>Psocodea</taxon>
        <taxon>Troctomorpha</taxon>
        <taxon>Phthiraptera</taxon>
        <taxon>Anoplura</taxon>
        <taxon>Polyplacidae</taxon>
        <taxon>Polyplax</taxon>
    </lineage>
</organism>
<evidence type="ECO:0000256" key="7">
    <source>
        <dbReference type="ARBA" id="ARBA00023054"/>
    </source>
</evidence>
<feature type="compositionally biased region" description="Basic and acidic residues" evidence="9">
    <location>
        <begin position="95"/>
        <end position="111"/>
    </location>
</feature>
<dbReference type="Proteomes" id="UP001359485">
    <property type="component" value="Unassembled WGS sequence"/>
</dbReference>
<keyword evidence="5" id="KW-0963">Cytoplasm</keyword>
<dbReference type="Pfam" id="PF04949">
    <property type="entry name" value="Transcrip_act"/>
    <property type="match status" value="1"/>
</dbReference>
<evidence type="ECO:0000256" key="6">
    <source>
        <dbReference type="ARBA" id="ARBA00023034"/>
    </source>
</evidence>
<evidence type="ECO:0000256" key="9">
    <source>
        <dbReference type="SAM" id="MobiDB-lite"/>
    </source>
</evidence>
<reference evidence="10 11" key="1">
    <citation type="submission" date="2023-09" db="EMBL/GenBank/DDBJ databases">
        <title>Genomes of two closely related lineages of the louse Polyplax serrata with different host specificities.</title>
        <authorList>
            <person name="Martinu J."/>
            <person name="Tarabai H."/>
            <person name="Stefka J."/>
            <person name="Hypsa V."/>
        </authorList>
    </citation>
    <scope>NUCLEOTIDE SEQUENCE [LARGE SCALE GENOMIC DNA]</scope>
    <source>
        <strain evidence="10">98ZLc_SE</strain>
    </source>
</reference>
<proteinExistence type="inferred from homology"/>
<name>A0ABR1AUM9_POLSC</name>
<protein>
    <recommendedName>
        <fullName evidence="4">RAB6-interacting golgin</fullName>
    </recommendedName>
</protein>
<evidence type="ECO:0000256" key="1">
    <source>
        <dbReference type="ARBA" id="ARBA00004496"/>
    </source>
</evidence>
<feature type="region of interest" description="Disordered" evidence="9">
    <location>
        <begin position="51"/>
        <end position="120"/>
    </location>
</feature>
<evidence type="ECO:0000313" key="10">
    <source>
        <dbReference type="EMBL" id="KAK6627637.1"/>
    </source>
</evidence>
<comment type="similarity">
    <text evidence="3">Belongs to the GORAB family.</text>
</comment>
<comment type="subcellular location">
    <subcellularLocation>
        <location evidence="1">Cytoplasm</location>
    </subcellularLocation>
    <subcellularLocation>
        <location evidence="2">Golgi apparatus</location>
    </subcellularLocation>
</comment>
<evidence type="ECO:0000256" key="5">
    <source>
        <dbReference type="ARBA" id="ARBA00022490"/>
    </source>
</evidence>
<keyword evidence="11" id="KW-1185">Reference proteome</keyword>
<keyword evidence="7 8" id="KW-0175">Coiled coil</keyword>
<feature type="coiled-coil region" evidence="8">
    <location>
        <begin position="147"/>
        <end position="278"/>
    </location>
</feature>
<evidence type="ECO:0000256" key="8">
    <source>
        <dbReference type="SAM" id="Coils"/>
    </source>
</evidence>
<comment type="caution">
    <text evidence="10">The sequence shown here is derived from an EMBL/GenBank/DDBJ whole genome shotgun (WGS) entry which is preliminary data.</text>
</comment>
<gene>
    <name evidence="10" type="ORF">RUM44_010116</name>
</gene>
<feature type="region of interest" description="Disordered" evidence="9">
    <location>
        <begin position="20"/>
        <end position="39"/>
    </location>
</feature>
<sequence length="309" mass="34858">MAGVWKGFTEEDIGLYKNKEKEKADQPVTNKKMAILQSNGDKKVVKDKIFGRYRTQTSQNGANEIPPNAKLVQESQETSIPSPPLPTPTPANAETENKSEKNGNDEKDKSDATPSVLGPNPICLKIIKGNGYELVNKDSPEVSKATLEIFEARQKKLEEQNKKKKEMLDKVISARKKQTTEEVKRLQKIQEELQKLDMSLSNDVGILRNKIEEASLDFMDAQKRYNKAEKEFLEARQNLHGKSEKKELLTKLLCTIIEQNELRKAQKLSELMEKLEINENGMIQAVDCEGAFKQSATPISPEDTTKKPS</sequence>
<keyword evidence="6" id="KW-0333">Golgi apparatus</keyword>